<protein>
    <recommendedName>
        <fullName evidence="1">Polymerase nucleotidyl transferase domain-containing protein</fullName>
    </recommendedName>
</protein>
<gene>
    <name evidence="2" type="ORF">LCGC14_2273650</name>
</gene>
<dbReference type="AlphaFoldDB" id="A0A0F9DIG7"/>
<evidence type="ECO:0000259" key="1">
    <source>
        <dbReference type="Pfam" id="PF01909"/>
    </source>
</evidence>
<dbReference type="Pfam" id="PF01909">
    <property type="entry name" value="NTP_transf_2"/>
    <property type="match status" value="1"/>
</dbReference>
<comment type="caution">
    <text evidence="2">The sequence shown here is derived from an EMBL/GenBank/DDBJ whole genome shotgun (WGS) entry which is preliminary data.</text>
</comment>
<dbReference type="GO" id="GO:0016779">
    <property type="term" value="F:nucleotidyltransferase activity"/>
    <property type="evidence" value="ECO:0007669"/>
    <property type="project" value="InterPro"/>
</dbReference>
<dbReference type="InterPro" id="IPR043519">
    <property type="entry name" value="NT_sf"/>
</dbReference>
<dbReference type="InterPro" id="IPR002934">
    <property type="entry name" value="Polymerase_NTP_transf_dom"/>
</dbReference>
<organism evidence="2">
    <name type="scientific">marine sediment metagenome</name>
    <dbReference type="NCBI Taxonomy" id="412755"/>
    <lineage>
        <taxon>unclassified sequences</taxon>
        <taxon>metagenomes</taxon>
        <taxon>ecological metagenomes</taxon>
    </lineage>
</organism>
<name>A0A0F9DIG7_9ZZZZ</name>
<dbReference type="CDD" id="cd05403">
    <property type="entry name" value="NT_KNTase_like"/>
    <property type="match status" value="1"/>
</dbReference>
<feature type="domain" description="Polymerase nucleotidyl transferase" evidence="1">
    <location>
        <begin position="30"/>
        <end position="98"/>
    </location>
</feature>
<proteinExistence type="predicted"/>
<reference evidence="2" key="1">
    <citation type="journal article" date="2015" name="Nature">
        <title>Complex archaea that bridge the gap between prokaryotes and eukaryotes.</title>
        <authorList>
            <person name="Spang A."/>
            <person name="Saw J.H."/>
            <person name="Jorgensen S.L."/>
            <person name="Zaremba-Niedzwiedzka K."/>
            <person name="Martijn J."/>
            <person name="Lind A.E."/>
            <person name="van Eijk R."/>
            <person name="Schleper C."/>
            <person name="Guy L."/>
            <person name="Ettema T.J."/>
        </authorList>
    </citation>
    <scope>NUCLEOTIDE SEQUENCE</scope>
</reference>
<evidence type="ECO:0000313" key="2">
    <source>
        <dbReference type="EMBL" id="KKL53616.1"/>
    </source>
</evidence>
<dbReference type="SUPFAM" id="SSF81301">
    <property type="entry name" value="Nucleotidyltransferase"/>
    <property type="match status" value="1"/>
</dbReference>
<sequence>MEQKDIILNRKLLKKHKKQLKELQDFVFKVKSIFKDRLVSVILIGSRARLDFNTRSDIDLILVGQWSNFVFFDRLDEIKDVVDLPLLPIDFFLYKPNEILNLIDQGNPMILQGFVEGSCLVNDNYYNTIKKIILKKISDGKLSKDKKLWKVHN</sequence>
<dbReference type="EMBL" id="LAZR01031485">
    <property type="protein sequence ID" value="KKL53616.1"/>
    <property type="molecule type" value="Genomic_DNA"/>
</dbReference>
<accession>A0A0F9DIG7</accession>
<dbReference type="Gene3D" id="3.30.460.10">
    <property type="entry name" value="Beta Polymerase, domain 2"/>
    <property type="match status" value="1"/>
</dbReference>